<protein>
    <submittedName>
        <fullName evidence="1">Uncharacterized protein</fullName>
    </submittedName>
</protein>
<reference evidence="1" key="1">
    <citation type="journal article" date="2021" name="Proc. Natl. Acad. Sci. U.S.A.">
        <title>A Catalog of Tens of Thousands of Viruses from Human Metagenomes Reveals Hidden Associations with Chronic Diseases.</title>
        <authorList>
            <person name="Tisza M.J."/>
            <person name="Buck C.B."/>
        </authorList>
    </citation>
    <scope>NUCLEOTIDE SEQUENCE</scope>
    <source>
        <strain evidence="1">CtbbV81</strain>
    </source>
</reference>
<accession>A0A8S5TQJ6</accession>
<name>A0A8S5TQJ6_9CAUD</name>
<proteinExistence type="predicted"/>
<dbReference type="EMBL" id="BK032878">
    <property type="protein sequence ID" value="DAF65422.1"/>
    <property type="molecule type" value="Genomic_DNA"/>
</dbReference>
<sequence length="212" mass="23855">MIYKAFLNRQEITGFPVKGKDVTKIYGGDILLWEKSGIPPMKEICAVRTVWTHVDYDGTQYPCECEISVRNQTEDGKIYFTDIEKAGIYVKQESGRSYYESACIMFKAKRVPSTILQYINQKNVLYTLRMRNMKGELLDETISWEMSHNSVKGNGNIFGVGTSNSDGTFSVLPRPLNYGPGPSTSNFPATIYTSGSGAFKSAEDVLKYMLEE</sequence>
<organism evidence="1">
    <name type="scientific">Siphoviridae sp. ctbbV81</name>
    <dbReference type="NCBI Taxonomy" id="2827900"/>
    <lineage>
        <taxon>Viruses</taxon>
        <taxon>Duplodnaviria</taxon>
        <taxon>Heunggongvirae</taxon>
        <taxon>Uroviricota</taxon>
        <taxon>Caudoviricetes</taxon>
    </lineage>
</organism>
<evidence type="ECO:0000313" key="1">
    <source>
        <dbReference type="EMBL" id="DAF65422.1"/>
    </source>
</evidence>